<dbReference type="EMBL" id="GG662527">
    <property type="protein sequence ID" value="EAS02629.1"/>
    <property type="molecule type" value="Genomic_DNA"/>
</dbReference>
<keyword evidence="3" id="KW-1185">Reference proteome</keyword>
<accession>I7MLL1</accession>
<organism evidence="2 3">
    <name type="scientific">Tetrahymena thermophila (strain SB210)</name>
    <dbReference type="NCBI Taxonomy" id="312017"/>
    <lineage>
        <taxon>Eukaryota</taxon>
        <taxon>Sar</taxon>
        <taxon>Alveolata</taxon>
        <taxon>Ciliophora</taxon>
        <taxon>Intramacronucleata</taxon>
        <taxon>Oligohymenophorea</taxon>
        <taxon>Hymenostomatida</taxon>
        <taxon>Tetrahymenina</taxon>
        <taxon>Tetrahymenidae</taxon>
        <taxon>Tetrahymena</taxon>
    </lineage>
</organism>
<dbReference type="Proteomes" id="UP000009168">
    <property type="component" value="Unassembled WGS sequence"/>
</dbReference>
<dbReference type="GeneID" id="7833762"/>
<feature type="coiled-coil region" evidence="1">
    <location>
        <begin position="118"/>
        <end position="174"/>
    </location>
</feature>
<dbReference type="RefSeq" id="XP_001022874.1">
    <property type="nucleotide sequence ID" value="XM_001022874.1"/>
</dbReference>
<evidence type="ECO:0000313" key="2">
    <source>
        <dbReference type="EMBL" id="EAS02629.1"/>
    </source>
</evidence>
<dbReference type="InParanoid" id="I7MLL1"/>
<reference evidence="3" key="1">
    <citation type="journal article" date="2006" name="PLoS Biol.">
        <title>Macronuclear genome sequence of the ciliate Tetrahymena thermophila, a model eukaryote.</title>
        <authorList>
            <person name="Eisen J.A."/>
            <person name="Coyne R.S."/>
            <person name="Wu M."/>
            <person name="Wu D."/>
            <person name="Thiagarajan M."/>
            <person name="Wortman J.R."/>
            <person name="Badger J.H."/>
            <person name="Ren Q."/>
            <person name="Amedeo P."/>
            <person name="Jones K.M."/>
            <person name="Tallon L.J."/>
            <person name="Delcher A.L."/>
            <person name="Salzberg S.L."/>
            <person name="Silva J.C."/>
            <person name="Haas B.J."/>
            <person name="Majoros W.H."/>
            <person name="Farzad M."/>
            <person name="Carlton J.M."/>
            <person name="Smith R.K. Jr."/>
            <person name="Garg J."/>
            <person name="Pearlman R.E."/>
            <person name="Karrer K.M."/>
            <person name="Sun L."/>
            <person name="Manning G."/>
            <person name="Elde N.C."/>
            <person name="Turkewitz A.P."/>
            <person name="Asai D.J."/>
            <person name="Wilkes D.E."/>
            <person name="Wang Y."/>
            <person name="Cai H."/>
            <person name="Collins K."/>
            <person name="Stewart B.A."/>
            <person name="Lee S.R."/>
            <person name="Wilamowska K."/>
            <person name="Weinberg Z."/>
            <person name="Ruzzo W.L."/>
            <person name="Wloga D."/>
            <person name="Gaertig J."/>
            <person name="Frankel J."/>
            <person name="Tsao C.-C."/>
            <person name="Gorovsky M.A."/>
            <person name="Keeling P.J."/>
            <person name="Waller R.F."/>
            <person name="Patron N.J."/>
            <person name="Cherry J.M."/>
            <person name="Stover N.A."/>
            <person name="Krieger C.J."/>
            <person name="del Toro C."/>
            <person name="Ryder H.F."/>
            <person name="Williamson S.C."/>
            <person name="Barbeau R.A."/>
            <person name="Hamilton E.P."/>
            <person name="Orias E."/>
        </authorList>
    </citation>
    <scope>NUCLEOTIDE SEQUENCE [LARGE SCALE GENOMIC DNA]</scope>
    <source>
        <strain evidence="3">SB210</strain>
    </source>
</reference>
<dbReference type="AlphaFoldDB" id="I7MLL1"/>
<dbReference type="HOGENOM" id="CLU_684240_0_0_1"/>
<dbReference type="KEGG" id="tet:TTHERM_00578730"/>
<keyword evidence="1" id="KW-0175">Coiled coil</keyword>
<name>I7MLL1_TETTS</name>
<gene>
    <name evidence="2" type="ORF">TTHERM_00578730</name>
</gene>
<evidence type="ECO:0000313" key="3">
    <source>
        <dbReference type="Proteomes" id="UP000009168"/>
    </source>
</evidence>
<sequence length="403" mass="48237">MDLTYDYLLTVAESLLEQSELPKEILNKYYSLKQLTFTSKEQKSLKQSSIKYLYSSYISILQSVILNADVQPLITNLRQDIIQGGNIDLLEYFEEQITIMERNLANSKLNYTRIEHDKEELRFENLKLHRQIKELHDQNHQLIQEMTSIKTNYQEELKKQLAQFQQSTQQYIEQSLSHSKQKSNTDPFQQKSYEDSIIKQIKNENDNLKKEIQQLQQFQIENIKQVVGQLTEKVNVNEIDKITSISDILQEYKQKMEFFSQKIEEQKQKDADDQVEKSTILQHLKTFSAKYEKLLIKYQSEVNSQEFLRLNEELAFYADFLIYVTNKFETDNMWLIQKLVEMNKQTEILERSRILNEKKSFYDDLEQTYIEMKHELQSTAKKNTKLKNLNLPQQQQFQQQYYS</sequence>
<proteinExistence type="predicted"/>
<evidence type="ECO:0000256" key="1">
    <source>
        <dbReference type="SAM" id="Coils"/>
    </source>
</evidence>
<protein>
    <submittedName>
        <fullName evidence="2">Uncharacterized protein</fullName>
    </submittedName>
</protein>